<dbReference type="Proteomes" id="UP001159042">
    <property type="component" value="Unassembled WGS sequence"/>
</dbReference>
<evidence type="ECO:0000313" key="15">
    <source>
        <dbReference type="Proteomes" id="UP001159042"/>
    </source>
</evidence>
<evidence type="ECO:0000256" key="4">
    <source>
        <dbReference type="ARBA" id="ARBA00022461"/>
    </source>
</evidence>
<comment type="subcellular location">
    <subcellularLocation>
        <location evidence="1">Membrane</location>
        <topology evidence="1">Multi-pass membrane protein</topology>
    </subcellularLocation>
</comment>
<dbReference type="EMBL" id="JANEYG010000015">
    <property type="protein sequence ID" value="KAJ8920055.1"/>
    <property type="molecule type" value="Genomic_DNA"/>
</dbReference>
<evidence type="ECO:0000256" key="10">
    <source>
        <dbReference type="ARBA" id="ARBA00023201"/>
    </source>
</evidence>
<evidence type="ECO:0000256" key="7">
    <source>
        <dbReference type="ARBA" id="ARBA00023053"/>
    </source>
</evidence>
<keyword evidence="7" id="KW-0915">Sodium</keyword>
<name>A0AAV8W0Y7_9CUCU</name>
<evidence type="ECO:0000256" key="3">
    <source>
        <dbReference type="ARBA" id="ARBA00022448"/>
    </source>
</evidence>
<proteinExistence type="inferred from homology"/>
<dbReference type="PANTHER" id="PTHR11690:SF240">
    <property type="entry name" value="PICKPOCKET 25-RELATED"/>
    <property type="match status" value="1"/>
</dbReference>
<accession>A0AAV8W0Y7</accession>
<sequence length="247" mass="27904">MIHALRSKLKNYVPPTRKLEMLLEFVASFFERSSIHGLPHIMAGHRPLETFIWSALVASAVYGAAVLSSVTLARYRDNPTVISMERDRFSWNTSFPAATVCPTDKINMASLDAYLENAEVKDKSGFREFLVSLSRAEYGNFESVVPYEEVKAEEYMGLLKKFQFRFRPTVTNSGLNGEQLSLMETVTEMGICYSFNSHLAAYNSFEYWKKGSWNLLPQNETFSLNPLDGEVFANVVNISSGFQVQGT</sequence>
<dbReference type="InterPro" id="IPR001873">
    <property type="entry name" value="ENaC"/>
</dbReference>
<evidence type="ECO:0000256" key="1">
    <source>
        <dbReference type="ARBA" id="ARBA00004141"/>
    </source>
</evidence>
<keyword evidence="6 13" id="KW-1133">Transmembrane helix</keyword>
<keyword evidence="10 12" id="KW-0739">Sodium transport</keyword>
<keyword evidence="15" id="KW-1185">Reference proteome</keyword>
<keyword evidence="5 12" id="KW-0812">Transmembrane</keyword>
<organism evidence="14 15">
    <name type="scientific">Exocentrus adspersus</name>
    <dbReference type="NCBI Taxonomy" id="1586481"/>
    <lineage>
        <taxon>Eukaryota</taxon>
        <taxon>Metazoa</taxon>
        <taxon>Ecdysozoa</taxon>
        <taxon>Arthropoda</taxon>
        <taxon>Hexapoda</taxon>
        <taxon>Insecta</taxon>
        <taxon>Pterygota</taxon>
        <taxon>Neoptera</taxon>
        <taxon>Endopterygota</taxon>
        <taxon>Coleoptera</taxon>
        <taxon>Polyphaga</taxon>
        <taxon>Cucujiformia</taxon>
        <taxon>Chrysomeloidea</taxon>
        <taxon>Cerambycidae</taxon>
        <taxon>Lamiinae</taxon>
        <taxon>Acanthocinini</taxon>
        <taxon>Exocentrus</taxon>
    </lineage>
</organism>
<dbReference type="PANTHER" id="PTHR11690">
    <property type="entry name" value="AMILORIDE-SENSITIVE SODIUM CHANNEL-RELATED"/>
    <property type="match status" value="1"/>
</dbReference>
<dbReference type="GO" id="GO:0015280">
    <property type="term" value="F:ligand-gated sodium channel activity"/>
    <property type="evidence" value="ECO:0007669"/>
    <property type="project" value="TreeGrafter"/>
</dbReference>
<feature type="transmembrane region" description="Helical" evidence="13">
    <location>
        <begin position="51"/>
        <end position="73"/>
    </location>
</feature>
<dbReference type="Pfam" id="PF00858">
    <property type="entry name" value="ASC"/>
    <property type="match status" value="1"/>
</dbReference>
<keyword evidence="4 12" id="KW-0894">Sodium channel</keyword>
<evidence type="ECO:0000256" key="2">
    <source>
        <dbReference type="ARBA" id="ARBA00007193"/>
    </source>
</evidence>
<evidence type="ECO:0000313" key="14">
    <source>
        <dbReference type="EMBL" id="KAJ8920055.1"/>
    </source>
</evidence>
<protein>
    <submittedName>
        <fullName evidence="14">Uncharacterized protein</fullName>
    </submittedName>
</protein>
<evidence type="ECO:0000256" key="6">
    <source>
        <dbReference type="ARBA" id="ARBA00022989"/>
    </source>
</evidence>
<evidence type="ECO:0000256" key="8">
    <source>
        <dbReference type="ARBA" id="ARBA00023065"/>
    </source>
</evidence>
<gene>
    <name evidence="14" type="ORF">NQ315_011709</name>
</gene>
<evidence type="ECO:0000256" key="13">
    <source>
        <dbReference type="SAM" id="Phobius"/>
    </source>
</evidence>
<evidence type="ECO:0000256" key="11">
    <source>
        <dbReference type="ARBA" id="ARBA00023303"/>
    </source>
</evidence>
<evidence type="ECO:0000256" key="9">
    <source>
        <dbReference type="ARBA" id="ARBA00023136"/>
    </source>
</evidence>
<keyword evidence="8 12" id="KW-0406">Ion transport</keyword>
<keyword evidence="11 12" id="KW-0407">Ion channel</keyword>
<keyword evidence="3 12" id="KW-0813">Transport</keyword>
<evidence type="ECO:0000256" key="5">
    <source>
        <dbReference type="ARBA" id="ARBA00022692"/>
    </source>
</evidence>
<evidence type="ECO:0000256" key="12">
    <source>
        <dbReference type="RuleBase" id="RU000679"/>
    </source>
</evidence>
<reference evidence="14 15" key="1">
    <citation type="journal article" date="2023" name="Insect Mol. Biol.">
        <title>Genome sequencing provides insights into the evolution of gene families encoding plant cell wall-degrading enzymes in longhorned beetles.</title>
        <authorList>
            <person name="Shin N.R."/>
            <person name="Okamura Y."/>
            <person name="Kirsch R."/>
            <person name="Pauchet Y."/>
        </authorList>
    </citation>
    <scope>NUCLEOTIDE SEQUENCE [LARGE SCALE GENOMIC DNA]</scope>
    <source>
        <strain evidence="14">EAD_L_NR</strain>
    </source>
</reference>
<keyword evidence="9 13" id="KW-0472">Membrane</keyword>
<comment type="similarity">
    <text evidence="2 12">Belongs to the amiloride-sensitive sodium channel (TC 1.A.6) family.</text>
</comment>
<dbReference type="AlphaFoldDB" id="A0AAV8W0Y7"/>
<comment type="caution">
    <text evidence="14">The sequence shown here is derived from an EMBL/GenBank/DDBJ whole genome shotgun (WGS) entry which is preliminary data.</text>
</comment>
<dbReference type="GO" id="GO:0005886">
    <property type="term" value="C:plasma membrane"/>
    <property type="evidence" value="ECO:0007669"/>
    <property type="project" value="TreeGrafter"/>
</dbReference>